<dbReference type="GO" id="GO:0005634">
    <property type="term" value="C:nucleus"/>
    <property type="evidence" value="ECO:0007669"/>
    <property type="project" value="UniProtKB-SubCell"/>
</dbReference>
<dbReference type="FunFam" id="3.30.160.60:FF:002343">
    <property type="entry name" value="Zinc finger protein 33A"/>
    <property type="match status" value="2"/>
</dbReference>
<reference evidence="15" key="1">
    <citation type="submission" date="2022-03" db="EMBL/GenBank/DDBJ databases">
        <authorList>
            <person name="Alioto T."/>
            <person name="Alioto T."/>
            <person name="Gomez Garrido J."/>
        </authorList>
    </citation>
    <scope>NUCLEOTIDE SEQUENCE</scope>
</reference>
<dbReference type="InterPro" id="IPR036236">
    <property type="entry name" value="Znf_C2H2_sf"/>
</dbReference>
<feature type="domain" description="C2H2-type" evidence="13">
    <location>
        <begin position="355"/>
        <end position="382"/>
    </location>
</feature>
<feature type="domain" description="C2H2-type" evidence="13">
    <location>
        <begin position="523"/>
        <end position="550"/>
    </location>
</feature>
<evidence type="ECO:0000256" key="2">
    <source>
        <dbReference type="ARBA" id="ARBA00004123"/>
    </source>
</evidence>
<dbReference type="PANTHER" id="PTHR23234">
    <property type="entry name" value="ZNF44 PROTEIN"/>
    <property type="match status" value="1"/>
</dbReference>
<feature type="domain" description="C2H2-type" evidence="13">
    <location>
        <begin position="411"/>
        <end position="438"/>
    </location>
</feature>
<protein>
    <submittedName>
        <fullName evidence="15">Oocyte zinc finger -like</fullName>
    </submittedName>
</protein>
<dbReference type="GO" id="GO:0006355">
    <property type="term" value="P:regulation of DNA-templated transcription"/>
    <property type="evidence" value="ECO:0007669"/>
    <property type="project" value="InterPro"/>
</dbReference>
<evidence type="ECO:0000256" key="12">
    <source>
        <dbReference type="PROSITE-ProRule" id="PRU00042"/>
    </source>
</evidence>
<dbReference type="PROSITE" id="PS50157">
    <property type="entry name" value="ZINC_FINGER_C2H2_2"/>
    <property type="match status" value="9"/>
</dbReference>
<feature type="domain" description="C2H2-type" evidence="13">
    <location>
        <begin position="332"/>
        <end position="354"/>
    </location>
</feature>
<dbReference type="CDD" id="cd07765">
    <property type="entry name" value="KRAB_A-box"/>
    <property type="match status" value="1"/>
</dbReference>
<gene>
    <name evidence="15" type="ORF">PECUL_23A002196</name>
</gene>
<evidence type="ECO:0000256" key="7">
    <source>
        <dbReference type="ARBA" id="ARBA00022833"/>
    </source>
</evidence>
<keyword evidence="11" id="KW-0539">Nucleus</keyword>
<dbReference type="InterPro" id="IPR001909">
    <property type="entry name" value="KRAB"/>
</dbReference>
<dbReference type="Pfam" id="PF16622">
    <property type="entry name" value="zf-C2H2_11"/>
    <property type="match status" value="1"/>
</dbReference>
<accession>A0AAD1TBS6</accession>
<dbReference type="GO" id="GO:0008270">
    <property type="term" value="F:zinc ion binding"/>
    <property type="evidence" value="ECO:0007669"/>
    <property type="project" value="UniProtKB-KW"/>
</dbReference>
<evidence type="ECO:0000256" key="4">
    <source>
        <dbReference type="ARBA" id="ARBA00022723"/>
    </source>
</evidence>
<keyword evidence="4" id="KW-0479">Metal-binding</keyword>
<feature type="domain" description="C2H2-type" evidence="13">
    <location>
        <begin position="383"/>
        <end position="410"/>
    </location>
</feature>
<feature type="domain" description="C2H2-type" evidence="13">
    <location>
        <begin position="495"/>
        <end position="522"/>
    </location>
</feature>
<keyword evidence="16" id="KW-1185">Reference proteome</keyword>
<dbReference type="FunFam" id="3.30.160.60:FF:000506">
    <property type="entry name" value="Zinc finger protein 23"/>
    <property type="match status" value="1"/>
</dbReference>
<evidence type="ECO:0000256" key="1">
    <source>
        <dbReference type="ARBA" id="ARBA00003767"/>
    </source>
</evidence>
<keyword evidence="6 12" id="KW-0863">Zinc-finger</keyword>
<evidence type="ECO:0000256" key="10">
    <source>
        <dbReference type="ARBA" id="ARBA00023163"/>
    </source>
</evidence>
<dbReference type="PROSITE" id="PS00028">
    <property type="entry name" value="ZINC_FINGER_C2H2_1"/>
    <property type="match status" value="8"/>
</dbReference>
<evidence type="ECO:0000259" key="14">
    <source>
        <dbReference type="PROSITE" id="PS50805"/>
    </source>
</evidence>
<dbReference type="InterPro" id="IPR041697">
    <property type="entry name" value="Znf-C2H2_11"/>
</dbReference>
<organism evidence="15 16">
    <name type="scientific">Pelobates cultripes</name>
    <name type="common">Western spadefoot toad</name>
    <dbReference type="NCBI Taxonomy" id="61616"/>
    <lineage>
        <taxon>Eukaryota</taxon>
        <taxon>Metazoa</taxon>
        <taxon>Chordata</taxon>
        <taxon>Craniata</taxon>
        <taxon>Vertebrata</taxon>
        <taxon>Euteleostomi</taxon>
        <taxon>Amphibia</taxon>
        <taxon>Batrachia</taxon>
        <taxon>Anura</taxon>
        <taxon>Pelobatoidea</taxon>
        <taxon>Pelobatidae</taxon>
        <taxon>Pelobates</taxon>
    </lineage>
</organism>
<evidence type="ECO:0000313" key="15">
    <source>
        <dbReference type="EMBL" id="CAH2321044.1"/>
    </source>
</evidence>
<feature type="domain" description="C2H2-type" evidence="13">
    <location>
        <begin position="467"/>
        <end position="494"/>
    </location>
</feature>
<dbReference type="Proteomes" id="UP001295444">
    <property type="component" value="Chromosome 11"/>
</dbReference>
<dbReference type="PROSITE" id="PS50805">
    <property type="entry name" value="KRAB"/>
    <property type="match status" value="1"/>
</dbReference>
<keyword evidence="9" id="KW-0238">DNA-binding</keyword>
<dbReference type="AlphaFoldDB" id="A0AAD1TBS6"/>
<sequence>MNKDRNWEAEKILDLTLEIIYLLTGEDHMVVRKTGVSSQIPKAFSRIQSLRTVTPPNCPVNGRINDHKILYLTNRIIELLTGEVPIRCDDVTVYFSMEEWEYIEGHKHLYNEVVMENHQSLCSLDKCVPVGLLTSDSLAGFGPNFQVGYKTWGEGKSLKVNKRLFCKDLNLRSTDIFTHREYREAEYSSTPSKEESASCEVGNLTDFSILIDHPPTDYLPLHIKEEPAVCQGKTRSDPDSYIHTEQMENTLTYIEDCLNSKTITPGKFLIESRNIGKNFKSGKCPITYNTEEILNSTDCLKHFNKNSELIKRHSADNEFVVNETNEKLITFCGKNFNQVLNVAKQQKTHTGEKPFKCPECGRSYTWASQLASHRRNHTGEKPFKCTECGKCYIWASQLASHKRVHTGEKPFKCVDCGKCFNLKYDLMRHQRIHTGEKPFACSECGKCFNQHSNLSNHQKFHKGEKPFKCTECGKCFKVKQDLIRHLKFHTGEKPFSCTECGKCFTLASQLASHKRIHTGEKPFKCTECGKYFNLKHDLVRHQKIHTGEKPFSCCECGKCFTQAAHLSRHRKIHVAEKPVLMHGM</sequence>
<dbReference type="SUPFAM" id="SSF57667">
    <property type="entry name" value="beta-beta-alpha zinc fingers"/>
    <property type="match status" value="5"/>
</dbReference>
<keyword evidence="5" id="KW-0677">Repeat</keyword>
<proteinExistence type="inferred from homology"/>
<feature type="domain" description="KRAB" evidence="14">
    <location>
        <begin position="86"/>
        <end position="168"/>
    </location>
</feature>
<keyword evidence="7" id="KW-0862">Zinc</keyword>
<evidence type="ECO:0000256" key="6">
    <source>
        <dbReference type="ARBA" id="ARBA00022771"/>
    </source>
</evidence>
<name>A0AAD1TBS6_PELCU</name>
<dbReference type="PANTHER" id="PTHR23234:SF8">
    <property type="entry name" value="C2H2-TYPE DOMAIN-CONTAINING PROTEIN"/>
    <property type="match status" value="1"/>
</dbReference>
<dbReference type="InterPro" id="IPR013087">
    <property type="entry name" value="Znf_C2H2_type"/>
</dbReference>
<comment type="similarity">
    <text evidence="3">Belongs to the krueppel C2H2-type zinc-finger protein family.</text>
</comment>
<dbReference type="FunFam" id="3.30.160.60:FF:001119">
    <property type="entry name" value="zinc finger protein 408"/>
    <property type="match status" value="1"/>
</dbReference>
<dbReference type="Gene3D" id="3.30.160.60">
    <property type="entry name" value="Classic Zinc Finger"/>
    <property type="match status" value="9"/>
</dbReference>
<keyword evidence="8" id="KW-0805">Transcription regulation</keyword>
<evidence type="ECO:0000256" key="8">
    <source>
        <dbReference type="ARBA" id="ARBA00023015"/>
    </source>
</evidence>
<dbReference type="SMART" id="SM00355">
    <property type="entry name" value="ZnF_C2H2"/>
    <property type="match status" value="8"/>
</dbReference>
<dbReference type="FunFam" id="3.30.160.60:FF:000966">
    <property type="entry name" value="ZFP90 zinc finger protein"/>
    <property type="match status" value="1"/>
</dbReference>
<dbReference type="FunFam" id="3.30.160.60:FF:002063">
    <property type="entry name" value="RB associated KRAB zinc finger"/>
    <property type="match status" value="1"/>
</dbReference>
<dbReference type="InterPro" id="IPR050758">
    <property type="entry name" value="Znf_C2H2-type"/>
</dbReference>
<dbReference type="Gene3D" id="6.10.140.140">
    <property type="match status" value="1"/>
</dbReference>
<evidence type="ECO:0000256" key="5">
    <source>
        <dbReference type="ARBA" id="ARBA00022737"/>
    </source>
</evidence>
<evidence type="ECO:0000256" key="3">
    <source>
        <dbReference type="ARBA" id="ARBA00006991"/>
    </source>
</evidence>
<feature type="domain" description="C2H2-type" evidence="13">
    <location>
        <begin position="439"/>
        <end position="466"/>
    </location>
</feature>
<evidence type="ECO:0000313" key="16">
    <source>
        <dbReference type="Proteomes" id="UP001295444"/>
    </source>
</evidence>
<dbReference type="Pfam" id="PF00096">
    <property type="entry name" value="zf-C2H2"/>
    <property type="match status" value="7"/>
</dbReference>
<dbReference type="FunFam" id="3.30.160.60:FF:001158">
    <property type="entry name" value="zinc finger protein 22"/>
    <property type="match status" value="2"/>
</dbReference>
<dbReference type="SUPFAM" id="SSF109640">
    <property type="entry name" value="KRAB domain (Kruppel-associated box)"/>
    <property type="match status" value="1"/>
</dbReference>
<evidence type="ECO:0000256" key="9">
    <source>
        <dbReference type="ARBA" id="ARBA00023125"/>
    </source>
</evidence>
<feature type="domain" description="C2H2-type" evidence="13">
    <location>
        <begin position="551"/>
        <end position="578"/>
    </location>
</feature>
<dbReference type="EMBL" id="OW240922">
    <property type="protein sequence ID" value="CAH2321044.1"/>
    <property type="molecule type" value="Genomic_DNA"/>
</dbReference>
<dbReference type="Pfam" id="PF01352">
    <property type="entry name" value="KRAB"/>
    <property type="match status" value="1"/>
</dbReference>
<keyword evidence="10" id="KW-0804">Transcription</keyword>
<evidence type="ECO:0000259" key="13">
    <source>
        <dbReference type="PROSITE" id="PS50157"/>
    </source>
</evidence>
<dbReference type="GO" id="GO:0003677">
    <property type="term" value="F:DNA binding"/>
    <property type="evidence" value="ECO:0007669"/>
    <property type="project" value="UniProtKB-KW"/>
</dbReference>
<comment type="function">
    <text evidence="1">May be involved in transcriptional regulation.</text>
</comment>
<dbReference type="InterPro" id="IPR036051">
    <property type="entry name" value="KRAB_dom_sf"/>
</dbReference>
<evidence type="ECO:0000256" key="11">
    <source>
        <dbReference type="ARBA" id="ARBA00023242"/>
    </source>
</evidence>
<comment type="subcellular location">
    <subcellularLocation>
        <location evidence="2">Nucleus</location>
    </subcellularLocation>
</comment>